<proteinExistence type="predicted"/>
<dbReference type="EnsemblPlants" id="MELO3C031261.2.1">
    <property type="protein sequence ID" value="MELO3C031261.2.1"/>
    <property type="gene ID" value="MELO3C031261.2"/>
</dbReference>
<protein>
    <submittedName>
        <fullName evidence="1">Uncharacterized protein</fullName>
    </submittedName>
</protein>
<reference evidence="1" key="1">
    <citation type="submission" date="2023-03" db="UniProtKB">
        <authorList>
            <consortium name="EnsemblPlants"/>
        </authorList>
    </citation>
    <scope>IDENTIFICATION</scope>
</reference>
<dbReference type="AlphaFoldDB" id="A0A9I9EAW6"/>
<organism evidence="1">
    <name type="scientific">Cucumis melo</name>
    <name type="common">Muskmelon</name>
    <dbReference type="NCBI Taxonomy" id="3656"/>
    <lineage>
        <taxon>Eukaryota</taxon>
        <taxon>Viridiplantae</taxon>
        <taxon>Streptophyta</taxon>
        <taxon>Embryophyta</taxon>
        <taxon>Tracheophyta</taxon>
        <taxon>Spermatophyta</taxon>
        <taxon>Magnoliopsida</taxon>
        <taxon>eudicotyledons</taxon>
        <taxon>Gunneridae</taxon>
        <taxon>Pentapetalae</taxon>
        <taxon>rosids</taxon>
        <taxon>fabids</taxon>
        <taxon>Cucurbitales</taxon>
        <taxon>Cucurbitaceae</taxon>
        <taxon>Benincaseae</taxon>
        <taxon>Cucumis</taxon>
    </lineage>
</organism>
<dbReference type="Gramene" id="MELO3C031261.2.1">
    <property type="protein sequence ID" value="MELO3C031261.2.1"/>
    <property type="gene ID" value="MELO3C031261.2"/>
</dbReference>
<evidence type="ECO:0000313" key="1">
    <source>
        <dbReference type="EnsemblPlants" id="MELO3C031261.2.1"/>
    </source>
</evidence>
<accession>A0A9I9EAW6</accession>
<sequence>FSIFVASNIRLASPLLQTFVRATISVLSSVSVSFKFAFHQPSFRNKFIPLFHPSLYHFWPIGLLLSLFCTISFIERKETQPLPVQRIHREKDRKGFLGPHFSYPQPDCMGRHFVANVPLIYYAQLSPPSQICSIKPPSSCTGTLGDSNKSRELKEMKMAKKIVVLVAFVFFIMNVDGRKVPDMCFTYGIGTPFGSIH</sequence>
<name>A0A9I9EAW6_CUCME</name>